<dbReference type="Pfam" id="PF23500">
    <property type="entry name" value="DUF7133"/>
    <property type="match status" value="1"/>
</dbReference>
<dbReference type="InterPro" id="IPR016024">
    <property type="entry name" value="ARM-type_fold"/>
</dbReference>
<name>A0A382YQU6_9ZZZZ</name>
<reference evidence="2" key="1">
    <citation type="submission" date="2018-05" db="EMBL/GenBank/DDBJ databases">
        <authorList>
            <person name="Lanie J.A."/>
            <person name="Ng W.-L."/>
            <person name="Kazmierczak K.M."/>
            <person name="Andrzejewski T.M."/>
            <person name="Davidsen T.M."/>
            <person name="Wayne K.J."/>
            <person name="Tettelin H."/>
            <person name="Glass J.I."/>
            <person name="Rusch D."/>
            <person name="Podicherti R."/>
            <person name="Tsui H.-C.T."/>
            <person name="Winkler M.E."/>
        </authorList>
    </citation>
    <scope>NUCLEOTIDE SEQUENCE</scope>
</reference>
<dbReference type="EMBL" id="UINC01177787">
    <property type="protein sequence ID" value="SVD85603.1"/>
    <property type="molecule type" value="Genomic_DNA"/>
</dbReference>
<dbReference type="Gene3D" id="1.25.10.10">
    <property type="entry name" value="Leucine-rich Repeat Variant"/>
    <property type="match status" value="1"/>
</dbReference>
<feature type="non-terminal residue" evidence="2">
    <location>
        <position position="1"/>
    </location>
</feature>
<dbReference type="Pfam" id="PF13646">
    <property type="entry name" value="HEAT_2"/>
    <property type="match status" value="1"/>
</dbReference>
<dbReference type="InterPro" id="IPR055557">
    <property type="entry name" value="DUF7133"/>
</dbReference>
<dbReference type="SUPFAM" id="SSF48371">
    <property type="entry name" value="ARM repeat"/>
    <property type="match status" value="1"/>
</dbReference>
<feature type="non-terminal residue" evidence="2">
    <location>
        <position position="262"/>
    </location>
</feature>
<evidence type="ECO:0000259" key="1">
    <source>
        <dbReference type="Pfam" id="PF23500"/>
    </source>
</evidence>
<evidence type="ECO:0000313" key="2">
    <source>
        <dbReference type="EMBL" id="SVD85603.1"/>
    </source>
</evidence>
<feature type="domain" description="DUF7133" evidence="1">
    <location>
        <begin position="1"/>
        <end position="53"/>
    </location>
</feature>
<dbReference type="InterPro" id="IPR011989">
    <property type="entry name" value="ARM-like"/>
</dbReference>
<gene>
    <name evidence="2" type="ORF">METZ01_LOCUS438457</name>
</gene>
<accession>A0A382YQU6</accession>
<proteinExistence type="predicted"/>
<protein>
    <recommendedName>
        <fullName evidence="1">DUF7133 domain-containing protein</fullName>
    </recommendedName>
</protein>
<organism evidence="2">
    <name type="scientific">marine metagenome</name>
    <dbReference type="NCBI Taxonomy" id="408172"/>
    <lineage>
        <taxon>unclassified sequences</taxon>
        <taxon>metagenomes</taxon>
        <taxon>ecological metagenomes</taxon>
    </lineage>
</organism>
<dbReference type="AlphaFoldDB" id="A0A382YQU6"/>
<sequence>PINLPHGPAGGVWIADYYREIIEDYSAIPRYLQQQYGLIAGEDHGRLWRLAHDKMPKVSSKNMAALTVVELAREVGRPHFWRRQTARRLLIDRNHVNDGALAILTKIAVGSKEAAGAINSLYTLDGLNLLSVVVVETALTHHEPSVRRHALRLAERRFGENKTLLRAALRLVEDKSSIVRLQVALSLGESTDARATTGLARLAMRHSNDEWLNDAILSSLANRTGEMLTILLEKPTHASRVRDLIGRLCTTIAARRNAKEFS</sequence>